<dbReference type="InterPro" id="IPR050469">
    <property type="entry name" value="Diguanylate_Cyclase"/>
</dbReference>
<keyword evidence="4" id="KW-0547">Nucleotide-binding</keyword>
<keyword evidence="7" id="KW-0808">Transferase</keyword>
<dbReference type="GO" id="GO:0052621">
    <property type="term" value="F:diguanylate cyclase activity"/>
    <property type="evidence" value="ECO:0007669"/>
    <property type="project" value="UniProtKB-EC"/>
</dbReference>
<dbReference type="Pfam" id="PF13185">
    <property type="entry name" value="GAF_2"/>
    <property type="match status" value="1"/>
</dbReference>
<dbReference type="GO" id="GO:0043709">
    <property type="term" value="P:cell adhesion involved in single-species biofilm formation"/>
    <property type="evidence" value="ECO:0007669"/>
    <property type="project" value="TreeGrafter"/>
</dbReference>
<gene>
    <name evidence="7" type="primary">yeaP</name>
    <name evidence="7" type="ORF">NCTC13038_02046</name>
</gene>
<dbReference type="Gene3D" id="3.30.70.270">
    <property type="match status" value="1"/>
</dbReference>
<evidence type="ECO:0000256" key="3">
    <source>
        <dbReference type="ARBA" id="ARBA00012528"/>
    </source>
</evidence>
<sequence length="337" mass="38154">MSDFILARVSQTLANEHSLELLVRQLLEMLELVTRMESTYLTRIDLSAQRQLVMYAHNSSEMTIPEGFSVPWNESLCKRAIDDNCLFSNDVASRWRSCIAAQELGITTFFSIPVRLTDGSLYGTLCATSRQRQPYNLEGEQVMGLFANLISHYVEKETLVEQLRAANSALELHSYTDELTGLPNRRALFKHLSTMFPRARELQRNILLIFIDLDDFKAINDRFGHPCGDNFLVQVGERLNARVRQGDLVGRLGGDEFLIIGAGLEAEEQQAFIAALRKELGGIYFLAEHRISYPGASFGVIDVDPQTMDMESALRAADDAMYQDKKSRRKETFLDID</sequence>
<dbReference type="GO" id="GO:1902201">
    <property type="term" value="P:negative regulation of bacterial-type flagellum-dependent cell motility"/>
    <property type="evidence" value="ECO:0007669"/>
    <property type="project" value="TreeGrafter"/>
</dbReference>
<feature type="domain" description="GGDEF" evidence="6">
    <location>
        <begin position="204"/>
        <end position="337"/>
    </location>
</feature>
<keyword evidence="7" id="KW-0548">Nucleotidyltransferase</keyword>
<dbReference type="GO" id="GO:0005525">
    <property type="term" value="F:GTP binding"/>
    <property type="evidence" value="ECO:0007669"/>
    <property type="project" value="UniProtKB-KW"/>
</dbReference>
<name>A0A485BFC2_RAOTE</name>
<dbReference type="InterPro" id="IPR000160">
    <property type="entry name" value="GGDEF_dom"/>
</dbReference>
<dbReference type="Gene3D" id="3.30.450.40">
    <property type="match status" value="1"/>
</dbReference>
<comment type="pathway">
    <text evidence="2">Purine metabolism; 3',5'-cyclic di-GMP biosynthesis.</text>
</comment>
<comment type="catalytic activity">
    <reaction evidence="5">
        <text>2 GTP = 3',3'-c-di-GMP + 2 diphosphate</text>
        <dbReference type="Rhea" id="RHEA:24898"/>
        <dbReference type="ChEBI" id="CHEBI:33019"/>
        <dbReference type="ChEBI" id="CHEBI:37565"/>
        <dbReference type="ChEBI" id="CHEBI:58805"/>
        <dbReference type="EC" id="2.7.7.65"/>
    </reaction>
</comment>
<dbReference type="EMBL" id="CAADJG010000002">
    <property type="protein sequence ID" value="VFS70308.1"/>
    <property type="molecule type" value="Genomic_DNA"/>
</dbReference>
<dbReference type="SUPFAM" id="SSF55781">
    <property type="entry name" value="GAF domain-like"/>
    <property type="match status" value="1"/>
</dbReference>
<dbReference type="CDD" id="cd01949">
    <property type="entry name" value="GGDEF"/>
    <property type="match status" value="1"/>
</dbReference>
<evidence type="ECO:0000313" key="8">
    <source>
        <dbReference type="Proteomes" id="UP000332594"/>
    </source>
</evidence>
<evidence type="ECO:0000256" key="4">
    <source>
        <dbReference type="ARBA" id="ARBA00023134"/>
    </source>
</evidence>
<dbReference type="InterPro" id="IPR029016">
    <property type="entry name" value="GAF-like_dom_sf"/>
</dbReference>
<dbReference type="InterPro" id="IPR003018">
    <property type="entry name" value="GAF"/>
</dbReference>
<dbReference type="EC" id="2.7.7.65" evidence="3"/>
<evidence type="ECO:0000259" key="6">
    <source>
        <dbReference type="PROSITE" id="PS50887"/>
    </source>
</evidence>
<dbReference type="SUPFAM" id="SSF55073">
    <property type="entry name" value="Nucleotide cyclase"/>
    <property type="match status" value="1"/>
</dbReference>
<organism evidence="7 8">
    <name type="scientific">Raoultella terrigena</name>
    <name type="common">Klebsiella terrigena</name>
    <dbReference type="NCBI Taxonomy" id="577"/>
    <lineage>
        <taxon>Bacteria</taxon>
        <taxon>Pseudomonadati</taxon>
        <taxon>Pseudomonadota</taxon>
        <taxon>Gammaproteobacteria</taxon>
        <taxon>Enterobacterales</taxon>
        <taxon>Enterobacteriaceae</taxon>
        <taxon>Klebsiella/Raoultella group</taxon>
        <taxon>Raoultella</taxon>
    </lineage>
</organism>
<accession>A0A485BFC2</accession>
<protein>
    <recommendedName>
        <fullName evidence="3">diguanylate cyclase</fullName>
        <ecNumber evidence="3">2.7.7.65</ecNumber>
    </recommendedName>
</protein>
<evidence type="ECO:0000256" key="1">
    <source>
        <dbReference type="ARBA" id="ARBA00001946"/>
    </source>
</evidence>
<dbReference type="Proteomes" id="UP000332594">
    <property type="component" value="Unassembled WGS sequence"/>
</dbReference>
<comment type="cofactor">
    <cofactor evidence="1">
        <name>Mg(2+)</name>
        <dbReference type="ChEBI" id="CHEBI:18420"/>
    </cofactor>
</comment>
<dbReference type="RefSeq" id="WP_134525605.1">
    <property type="nucleotide sequence ID" value="NZ_BJNO01000002.1"/>
</dbReference>
<evidence type="ECO:0000313" key="7">
    <source>
        <dbReference type="EMBL" id="VFS70308.1"/>
    </source>
</evidence>
<keyword evidence="4" id="KW-0342">GTP-binding</keyword>
<dbReference type="AlphaFoldDB" id="A0A485BFC2"/>
<proteinExistence type="predicted"/>
<dbReference type="NCBIfam" id="TIGR00254">
    <property type="entry name" value="GGDEF"/>
    <property type="match status" value="1"/>
</dbReference>
<dbReference type="InterPro" id="IPR029787">
    <property type="entry name" value="Nucleotide_cyclase"/>
</dbReference>
<reference evidence="7 8" key="1">
    <citation type="submission" date="2019-03" db="EMBL/GenBank/DDBJ databases">
        <authorList>
            <consortium name="Pathogen Informatics"/>
        </authorList>
    </citation>
    <scope>NUCLEOTIDE SEQUENCE [LARGE SCALE GENOMIC DNA]</scope>
    <source>
        <strain evidence="7 8">NCTC13038</strain>
    </source>
</reference>
<dbReference type="Pfam" id="PF00990">
    <property type="entry name" value="GGDEF"/>
    <property type="match status" value="1"/>
</dbReference>
<dbReference type="SMART" id="SM00267">
    <property type="entry name" value="GGDEF"/>
    <property type="match status" value="1"/>
</dbReference>
<dbReference type="PANTHER" id="PTHR45138:SF9">
    <property type="entry name" value="DIGUANYLATE CYCLASE DGCM-RELATED"/>
    <property type="match status" value="1"/>
</dbReference>
<dbReference type="PROSITE" id="PS50887">
    <property type="entry name" value="GGDEF"/>
    <property type="match status" value="1"/>
</dbReference>
<evidence type="ECO:0000256" key="5">
    <source>
        <dbReference type="ARBA" id="ARBA00034247"/>
    </source>
</evidence>
<evidence type="ECO:0000256" key="2">
    <source>
        <dbReference type="ARBA" id="ARBA00004665"/>
    </source>
</evidence>
<dbReference type="GO" id="GO:0005886">
    <property type="term" value="C:plasma membrane"/>
    <property type="evidence" value="ECO:0007669"/>
    <property type="project" value="TreeGrafter"/>
</dbReference>
<dbReference type="SMART" id="SM00065">
    <property type="entry name" value="GAF"/>
    <property type="match status" value="1"/>
</dbReference>
<dbReference type="InterPro" id="IPR043128">
    <property type="entry name" value="Rev_trsase/Diguanyl_cyclase"/>
</dbReference>
<dbReference type="PANTHER" id="PTHR45138">
    <property type="entry name" value="REGULATORY COMPONENTS OF SENSORY TRANSDUCTION SYSTEM"/>
    <property type="match status" value="1"/>
</dbReference>